<keyword evidence="2" id="KW-1133">Transmembrane helix</keyword>
<dbReference type="KEGG" id="vg:16194328"/>
<gene>
    <name evidence="3" type="primary">49</name>
    <name evidence="3" type="ORF">HHTV2_49</name>
</gene>
<keyword evidence="2" id="KW-0812">Transmembrane</keyword>
<feature type="compositionally biased region" description="Basic and acidic residues" evidence="1">
    <location>
        <begin position="24"/>
        <end position="41"/>
    </location>
</feature>
<feature type="transmembrane region" description="Helical" evidence="2">
    <location>
        <begin position="128"/>
        <end position="145"/>
    </location>
</feature>
<dbReference type="RefSeq" id="YP_008060358.1">
    <property type="nucleotide sequence ID" value="NC_021340.1"/>
</dbReference>
<dbReference type="GeneID" id="16194328"/>
<dbReference type="OrthoDB" id="32630at10239"/>
<feature type="transmembrane region" description="Helical" evidence="2">
    <location>
        <begin position="151"/>
        <end position="175"/>
    </location>
</feature>
<organism evidence="3 4">
    <name type="scientific">Haloarcula hispanica tailed virus 2</name>
    <dbReference type="NCBI Taxonomy" id="1273751"/>
    <lineage>
        <taxon>Viruses</taxon>
        <taxon>Duplodnaviria</taxon>
        <taxon>Heunggongvirae</taxon>
        <taxon>Uroviricota</taxon>
        <taxon>Caudoviricetes</taxon>
        <taxon>Saparoviridae</taxon>
        <taxon>Halohivirus</taxon>
        <taxon>Halohivirus suolae</taxon>
        <taxon>Halohivirus HHTV2</taxon>
    </lineage>
</organism>
<protein>
    <submittedName>
        <fullName evidence="3">Tape measure</fullName>
    </submittedName>
</protein>
<reference evidence="3 4" key="1">
    <citation type="submission" date="2012-12" db="EMBL/GenBank/DDBJ databases">
        <authorList>
            <person name="Sencilo A."/>
            <person name="Jacobs-Sera D."/>
            <person name="Russell D.A."/>
            <person name="Ko C."/>
            <person name="Atanasova N."/>
            <person name="Osterlund E."/>
            <person name="Oksanen H.M."/>
            <person name="Bamford D.H."/>
            <person name="Hatfull G.F."/>
            <person name="Roine E."/>
            <person name="Hendrix R.W."/>
        </authorList>
    </citation>
    <scope>NUCLEOTIDE SEQUENCE [LARGE SCALE GENOMIC DNA]</scope>
</reference>
<dbReference type="Proteomes" id="UP000203112">
    <property type="component" value="Segment"/>
</dbReference>
<evidence type="ECO:0000256" key="2">
    <source>
        <dbReference type="SAM" id="Phobius"/>
    </source>
</evidence>
<name>R4T698_9CAUD</name>
<feature type="transmembrane region" description="Helical" evidence="2">
    <location>
        <begin position="98"/>
        <end position="121"/>
    </location>
</feature>
<feature type="region of interest" description="Disordered" evidence="1">
    <location>
        <begin position="24"/>
        <end position="58"/>
    </location>
</feature>
<sequence>MPSIGAVWWTAEIRQAEAAADKADRLQSELDQTAEKARESNRAMNRASDSAGETSGRFGRLRNSAGRLSGTLGLLTSGIFFLITTIGNLLGVSLTLSGIWATVTGVAGTLWGILTTVGAYLAGGLSTAISTIVSLGSSFVSWLAAGSAGALAVAAAIGAAIGIAGVFILEITGVLDAVRGFAQYLRGVLSPTIRDVFLAAISLVAGPLAVIGGAITGFVQGFLRGGLEEGIRQAWLNVKQVLSIFEGAWSRTLGRVGGYISGFISDARSAFNDFTSWLGNVPSGVAQSFRNTFNAAIPSSLDIPSVTIGGGSIAGQNIPSVTIGGGSIGLPQLQTGGLIERAGAAFLHPGEAVVPAEVTRQVQGGGGGGGGTGSVTIETVEVTIGDQTLDLSTLTRSELQDLADLIGDNFGEEIESLIT</sequence>
<keyword evidence="2" id="KW-0472">Membrane</keyword>
<accession>R4T698</accession>
<evidence type="ECO:0000313" key="3">
    <source>
        <dbReference type="EMBL" id="AGM11214.1"/>
    </source>
</evidence>
<feature type="transmembrane region" description="Helical" evidence="2">
    <location>
        <begin position="196"/>
        <end position="223"/>
    </location>
</feature>
<proteinExistence type="predicted"/>
<keyword evidence="4" id="KW-1185">Reference proteome</keyword>
<feature type="transmembrane region" description="Helical" evidence="2">
    <location>
        <begin position="72"/>
        <end position="92"/>
    </location>
</feature>
<dbReference type="EMBL" id="KC292024">
    <property type="protein sequence ID" value="AGM11214.1"/>
    <property type="molecule type" value="Genomic_DNA"/>
</dbReference>
<evidence type="ECO:0000256" key="1">
    <source>
        <dbReference type="SAM" id="MobiDB-lite"/>
    </source>
</evidence>
<evidence type="ECO:0000313" key="4">
    <source>
        <dbReference type="Proteomes" id="UP000203112"/>
    </source>
</evidence>